<accession>D8TJE6</accession>
<dbReference type="RefSeq" id="XP_002946602.1">
    <property type="nucleotide sequence ID" value="XM_002946556.1"/>
</dbReference>
<reference evidence="2 3" key="1">
    <citation type="journal article" date="2010" name="Science">
        <title>Genomic analysis of organismal complexity in the multicellular green alga Volvox carteri.</title>
        <authorList>
            <person name="Prochnik S.E."/>
            <person name="Umen J."/>
            <person name="Nedelcu A.M."/>
            <person name="Hallmann A."/>
            <person name="Miller S.M."/>
            <person name="Nishii I."/>
            <person name="Ferris P."/>
            <person name="Kuo A."/>
            <person name="Mitros T."/>
            <person name="Fritz-Laylin L.K."/>
            <person name="Hellsten U."/>
            <person name="Chapman J."/>
            <person name="Simakov O."/>
            <person name="Rensing S.A."/>
            <person name="Terry A."/>
            <person name="Pangilinan J."/>
            <person name="Kapitonov V."/>
            <person name="Jurka J."/>
            <person name="Salamov A."/>
            <person name="Shapiro H."/>
            <person name="Schmutz J."/>
            <person name="Grimwood J."/>
            <person name="Lindquist E."/>
            <person name="Lucas S."/>
            <person name="Grigoriev I.V."/>
            <person name="Schmitt R."/>
            <person name="Kirk D."/>
            <person name="Rokhsar D.S."/>
        </authorList>
    </citation>
    <scope>NUCLEOTIDE SEQUENCE [LARGE SCALE GENOMIC DNA]</scope>
    <source>
        <strain evidence="3">f. Nagariensis / Eve</strain>
    </source>
</reference>
<dbReference type="KEGG" id="vcn:VOLCADRAFT_86713"/>
<keyword evidence="1" id="KW-0732">Signal</keyword>
<keyword evidence="3" id="KW-1185">Reference proteome</keyword>
<dbReference type="OrthoDB" id="523418at2759"/>
<proteinExistence type="predicted"/>
<evidence type="ECO:0000313" key="2">
    <source>
        <dbReference type="EMBL" id="EFJ52529.1"/>
    </source>
</evidence>
<feature type="signal peptide" evidence="1">
    <location>
        <begin position="1"/>
        <end position="19"/>
    </location>
</feature>
<evidence type="ECO:0000256" key="1">
    <source>
        <dbReference type="SAM" id="SignalP"/>
    </source>
</evidence>
<dbReference type="GeneID" id="9617427"/>
<dbReference type="Proteomes" id="UP000001058">
    <property type="component" value="Unassembled WGS sequence"/>
</dbReference>
<gene>
    <name evidence="2" type="ORF">VOLCADRAFT_86713</name>
</gene>
<feature type="chain" id="PRO_5003123623" evidence="1">
    <location>
        <begin position="20"/>
        <end position="147"/>
    </location>
</feature>
<dbReference type="EMBL" id="GL378324">
    <property type="protein sequence ID" value="EFJ52529.1"/>
    <property type="molecule type" value="Genomic_DNA"/>
</dbReference>
<name>D8TJE6_VOLCA</name>
<protein>
    <submittedName>
        <fullName evidence="2">Uncharacterized protein</fullName>
    </submittedName>
</protein>
<dbReference type="InParanoid" id="D8TJE6"/>
<sequence>MQTLTFLAALMALFVLVRSSEFTTTQALMEERNATGEYSCAWPRGGRRCCGTLRNPGVAHGWRSDETDHCFPASASDHMVCCVDIQNVDNEYNVDDPSVAHHNPLSGPIRRNSDSSSYSWCTCSETICEKQLKGRVAWVGRPGRTPK</sequence>
<evidence type="ECO:0000313" key="3">
    <source>
        <dbReference type="Proteomes" id="UP000001058"/>
    </source>
</evidence>
<dbReference type="AlphaFoldDB" id="D8TJE6"/>
<organism evidence="3">
    <name type="scientific">Volvox carteri f. nagariensis</name>
    <dbReference type="NCBI Taxonomy" id="3068"/>
    <lineage>
        <taxon>Eukaryota</taxon>
        <taxon>Viridiplantae</taxon>
        <taxon>Chlorophyta</taxon>
        <taxon>core chlorophytes</taxon>
        <taxon>Chlorophyceae</taxon>
        <taxon>CS clade</taxon>
        <taxon>Chlamydomonadales</taxon>
        <taxon>Volvocaceae</taxon>
        <taxon>Volvox</taxon>
    </lineage>
</organism>
<dbReference type="eggNOG" id="ENOG502SW6Q">
    <property type="taxonomic scope" value="Eukaryota"/>
</dbReference>